<evidence type="ECO:0000259" key="8">
    <source>
        <dbReference type="PROSITE" id="PS50893"/>
    </source>
</evidence>
<dbReference type="SUPFAM" id="SSF52833">
    <property type="entry name" value="Thioredoxin-like"/>
    <property type="match status" value="1"/>
</dbReference>
<feature type="transmembrane region" description="Helical" evidence="7">
    <location>
        <begin position="605"/>
        <end position="628"/>
    </location>
</feature>
<dbReference type="InterPro" id="IPR039421">
    <property type="entry name" value="Type_1_exporter"/>
</dbReference>
<accession>A0A178U623</accession>
<dbReference type="GO" id="GO:0005524">
    <property type="term" value="F:ATP binding"/>
    <property type="evidence" value="ECO:0007669"/>
    <property type="project" value="UniProtKB-KW"/>
</dbReference>
<dbReference type="PANTHER" id="PTHR43394:SF1">
    <property type="entry name" value="ATP-BINDING CASSETTE SUB-FAMILY B MEMBER 10, MITOCHONDRIAL"/>
    <property type="match status" value="1"/>
</dbReference>
<feature type="domain" description="ABC transporter" evidence="8">
    <location>
        <begin position="799"/>
        <end position="1039"/>
    </location>
</feature>
<gene>
    <name evidence="10" type="ORF">AXX17_ATUG04710</name>
</gene>
<dbReference type="EMBL" id="LUHQ01000027">
    <property type="protein sequence ID" value="OAO89075.1"/>
    <property type="molecule type" value="Genomic_DNA"/>
</dbReference>
<dbReference type="PROSITE" id="PS50893">
    <property type="entry name" value="ABC_TRANSPORTER_2"/>
    <property type="match status" value="1"/>
</dbReference>
<dbReference type="InterPro" id="IPR036249">
    <property type="entry name" value="Thioredoxin-like_sf"/>
</dbReference>
<keyword evidence="3" id="KW-0547">Nucleotide-binding</keyword>
<evidence type="ECO:0000313" key="10">
    <source>
        <dbReference type="EMBL" id="OAO89075.1"/>
    </source>
</evidence>
<reference evidence="11" key="1">
    <citation type="journal article" date="2016" name="Proc. Natl. Acad. Sci. U.S.A.">
        <title>Chromosome-level assembly of Arabidopsis thaliana Ler reveals the extent of translocation and inversion polymorphisms.</title>
        <authorList>
            <person name="Zapata L."/>
            <person name="Ding J."/>
            <person name="Willing E.M."/>
            <person name="Hartwig B."/>
            <person name="Bezdan D."/>
            <person name="Jiao W.B."/>
            <person name="Patel V."/>
            <person name="Velikkakam James G."/>
            <person name="Koornneef M."/>
            <person name="Ossowski S."/>
            <person name="Schneeberger K."/>
        </authorList>
    </citation>
    <scope>NUCLEOTIDE SEQUENCE [LARGE SCALE GENOMIC DNA]</scope>
    <source>
        <strain evidence="11">cv. Landsberg erecta</strain>
    </source>
</reference>
<dbReference type="SUPFAM" id="SSF90123">
    <property type="entry name" value="ABC transporter transmembrane region"/>
    <property type="match status" value="1"/>
</dbReference>
<feature type="domain" description="ABC transmembrane type-1" evidence="9">
    <location>
        <begin position="519"/>
        <end position="764"/>
    </location>
</feature>
<dbReference type="InterPro" id="IPR011527">
    <property type="entry name" value="ABC1_TM_dom"/>
</dbReference>
<dbReference type="GO" id="GO:0140359">
    <property type="term" value="F:ABC-type transporter activity"/>
    <property type="evidence" value="ECO:0007669"/>
    <property type="project" value="InterPro"/>
</dbReference>
<dbReference type="InterPro" id="IPR003593">
    <property type="entry name" value="AAA+_ATPase"/>
</dbReference>
<keyword evidence="4" id="KW-0067">ATP-binding</keyword>
<dbReference type="CDD" id="cd07814">
    <property type="entry name" value="SRPBCC_CalC_Aha1-like"/>
    <property type="match status" value="1"/>
</dbReference>
<keyword evidence="5 7" id="KW-1133">Transmembrane helix</keyword>
<dbReference type="Gene3D" id="1.20.1560.10">
    <property type="entry name" value="ABC transporter type 1, transmembrane domain"/>
    <property type="match status" value="1"/>
</dbReference>
<evidence type="ECO:0000256" key="4">
    <source>
        <dbReference type="ARBA" id="ARBA00022840"/>
    </source>
</evidence>
<comment type="subcellular location">
    <subcellularLocation>
        <location evidence="1">Membrane</location>
        <topology evidence="1">Multi-pass membrane protein</topology>
    </subcellularLocation>
</comment>
<comment type="caution">
    <text evidence="10">The sequence shown here is derived from an EMBL/GenBank/DDBJ whole genome shotgun (WGS) entry which is preliminary data.</text>
</comment>
<organism evidence="10 11">
    <name type="scientific">Arabidopsis thaliana</name>
    <name type="common">Mouse-ear cress</name>
    <dbReference type="NCBI Taxonomy" id="3702"/>
    <lineage>
        <taxon>Eukaryota</taxon>
        <taxon>Viridiplantae</taxon>
        <taxon>Streptophyta</taxon>
        <taxon>Embryophyta</taxon>
        <taxon>Tracheophyta</taxon>
        <taxon>Spermatophyta</taxon>
        <taxon>Magnoliopsida</taxon>
        <taxon>eudicotyledons</taxon>
        <taxon>Gunneridae</taxon>
        <taxon>Pentapetalae</taxon>
        <taxon>rosids</taxon>
        <taxon>malvids</taxon>
        <taxon>Brassicales</taxon>
        <taxon>Brassicaceae</taxon>
        <taxon>Camelineae</taxon>
        <taxon>Arabidopsis</taxon>
    </lineage>
</organism>
<protein>
    <recommendedName>
        <fullName evidence="12">ABC transporter ATP-binding protein</fullName>
    </recommendedName>
</protein>
<dbReference type="SMART" id="SM00382">
    <property type="entry name" value="AAA"/>
    <property type="match status" value="1"/>
</dbReference>
<proteinExistence type="predicted"/>
<dbReference type="Gene3D" id="3.30.530.20">
    <property type="match status" value="1"/>
</dbReference>
<feature type="transmembrane region" description="Helical" evidence="7">
    <location>
        <begin position="291"/>
        <end position="315"/>
    </location>
</feature>
<keyword evidence="2 7" id="KW-0812">Transmembrane</keyword>
<evidence type="ECO:0008006" key="12">
    <source>
        <dbReference type="Google" id="ProtNLM"/>
    </source>
</evidence>
<dbReference type="Gene3D" id="3.40.30.10">
    <property type="entry name" value="Glutaredoxin"/>
    <property type="match status" value="1"/>
</dbReference>
<dbReference type="GO" id="GO:0016020">
    <property type="term" value="C:membrane"/>
    <property type="evidence" value="ECO:0007669"/>
    <property type="project" value="UniProtKB-SubCell"/>
</dbReference>
<keyword evidence="6 7" id="KW-0472">Membrane</keyword>
<dbReference type="PROSITE" id="PS00211">
    <property type="entry name" value="ABC_TRANSPORTER_1"/>
    <property type="match status" value="1"/>
</dbReference>
<feature type="transmembrane region" description="Helical" evidence="7">
    <location>
        <begin position="516"/>
        <end position="541"/>
    </location>
</feature>
<feature type="transmembrane region" description="Helical" evidence="7">
    <location>
        <begin position="703"/>
        <end position="720"/>
    </location>
</feature>
<dbReference type="PROSITE" id="PS50929">
    <property type="entry name" value="ABC_TM1F"/>
    <property type="match status" value="1"/>
</dbReference>
<dbReference type="GO" id="GO:0016887">
    <property type="term" value="F:ATP hydrolysis activity"/>
    <property type="evidence" value="ECO:0007669"/>
    <property type="project" value="InterPro"/>
</dbReference>
<dbReference type="Pfam" id="PF00005">
    <property type="entry name" value="ABC_tran"/>
    <property type="match status" value="1"/>
</dbReference>
<evidence type="ECO:0000256" key="2">
    <source>
        <dbReference type="ARBA" id="ARBA00022692"/>
    </source>
</evidence>
<name>A0A178U623_ARATH</name>
<dbReference type="InterPro" id="IPR027417">
    <property type="entry name" value="P-loop_NTPase"/>
</dbReference>
<evidence type="ECO:0000256" key="6">
    <source>
        <dbReference type="ARBA" id="ARBA00023136"/>
    </source>
</evidence>
<sequence>MANTTGNRSSAFCVGRYLVWARFESPSVLTSKPASTSDWSRALRIFVEMCSREARNSRTSFKVDQSPDEVFEAINNVRGWWSEDMEGMTDELGEFKYHYQDIHRCTLQITELVPGSKVVWHITNNYFNFVEDKSEWKDTDIVFEIEEKDGQTEVRFTHVGLVPSYECYDVCTDSWGIYINGSLHDLITKEHAYSHRYSQAAQFCRRLASPFARNHDHHFLVIKCNRLDGRGPCIRLNWRISIRNYYSLAQERANPMQLLREAAGRVSGMGDAAENRLAAHNRIKGGLDLSAIFYMSYVILWVLVILLTLACVHLLRRKPAILRQDAPSQSDSGGLESIGLPSGTPFPHDGRLTLDGTAPQFNNALVILSMTLCGSCEALYPQLHRLHHQHPHMPIYILLFADQEEQIKQTVEKYKLELPVIACTPQDTDYYQTHFFPFGYAVNQDGLVVSKSNLDKENDLQLLASAIMDHEVRLKRACMAQISTAILPVLQVYVTIELVHRTELVIRDGSSQLGPAFTILLYQLLLFLLQLVLDVFVDFLVSKIKLVVLLHFGQEVTQKSSRLSLLHFENHEFFDLLQRVSTGLEYRGLQFFQSFLQIAKNLTTLIGFVIVLLGFHWLLAFGILLLIFPSLYIDIKESGFKVSQFVNQTPTRRRSIYFSSLLTEREWAKEVRIFGLADYFINQWRKYCQQNGQEQIDLERTMSIYKVAVNGLLLVMVTLISGLLLKLAAAGAMTIASFVALIQTVFSIQSNLKFMATYIAGIYEQALYANDLFRFLALEEEEPDDAPKLPFPVSLEQGISVKNLGFAYPAHERSILRDISFDVGIGEKIAIVGENGAGKSTLVKCLLGLYQPTAGTITYNGIPLDQMDTDEFRKHITAIFQDFAQYQLTLRENIGLGHVEWMQEESRLQVAAAKSGVDEFFNELSEGYDTELGHKFLGGHELSYGQWQKIAISRAFFRDSAIIVLDEPTSALDPMAEAQLFEHIAQLTKGKTTFFISHRLGICRAADRILVLKDGQLVEQGSHDQLMNSDGEYADMFRTQAEWYQ</sequence>
<feature type="transmembrane region" description="Helical" evidence="7">
    <location>
        <begin position="477"/>
        <end position="496"/>
    </location>
</feature>
<dbReference type="Proteomes" id="UP000078284">
    <property type="component" value="Unassembled WGS sequence"/>
</dbReference>
<evidence type="ECO:0000256" key="5">
    <source>
        <dbReference type="ARBA" id="ARBA00022989"/>
    </source>
</evidence>
<dbReference type="InterPro" id="IPR017871">
    <property type="entry name" value="ABC_transporter-like_CS"/>
</dbReference>
<evidence type="ECO:0000256" key="3">
    <source>
        <dbReference type="ARBA" id="ARBA00022741"/>
    </source>
</evidence>
<dbReference type="Gene3D" id="3.40.50.300">
    <property type="entry name" value="P-loop containing nucleotide triphosphate hydrolases"/>
    <property type="match status" value="1"/>
</dbReference>
<dbReference type="PANTHER" id="PTHR43394">
    <property type="entry name" value="ATP-DEPENDENT PERMEASE MDL1, MITOCHONDRIAL"/>
    <property type="match status" value="1"/>
</dbReference>
<feature type="transmembrane region" description="Helical" evidence="7">
    <location>
        <begin position="727"/>
        <end position="746"/>
    </location>
</feature>
<evidence type="ECO:0000259" key="9">
    <source>
        <dbReference type="PROSITE" id="PS50929"/>
    </source>
</evidence>
<dbReference type="AlphaFoldDB" id="A0A178U623"/>
<dbReference type="InterPro" id="IPR036640">
    <property type="entry name" value="ABC1_TM_sf"/>
</dbReference>
<evidence type="ECO:0000256" key="7">
    <source>
        <dbReference type="SAM" id="Phobius"/>
    </source>
</evidence>
<evidence type="ECO:0000313" key="11">
    <source>
        <dbReference type="Proteomes" id="UP000078284"/>
    </source>
</evidence>
<dbReference type="InterPro" id="IPR023393">
    <property type="entry name" value="START-like_dom_sf"/>
</dbReference>
<dbReference type="SUPFAM" id="SSF55961">
    <property type="entry name" value="Bet v1-like"/>
    <property type="match status" value="1"/>
</dbReference>
<dbReference type="SUPFAM" id="SSF52540">
    <property type="entry name" value="P-loop containing nucleoside triphosphate hydrolases"/>
    <property type="match status" value="1"/>
</dbReference>
<dbReference type="InterPro" id="IPR003439">
    <property type="entry name" value="ABC_transporter-like_ATP-bd"/>
</dbReference>
<evidence type="ECO:0000256" key="1">
    <source>
        <dbReference type="ARBA" id="ARBA00004141"/>
    </source>
</evidence>